<dbReference type="Proteomes" id="UP000192050">
    <property type="component" value="Chromosome"/>
</dbReference>
<evidence type="ECO:0000313" key="10">
    <source>
        <dbReference type="EMBL" id="NOL60203.1"/>
    </source>
</evidence>
<dbReference type="OrthoDB" id="372118at2157"/>
<name>A0A1V0N2F0_9ARCH</name>
<evidence type="ECO:0000256" key="3">
    <source>
        <dbReference type="ARBA" id="ARBA00022490"/>
    </source>
</evidence>
<dbReference type="GO" id="GO:0005737">
    <property type="term" value="C:cytoplasm"/>
    <property type="evidence" value="ECO:0007669"/>
    <property type="project" value="UniProtKB-SubCell"/>
</dbReference>
<dbReference type="NCBIfam" id="TIGR00589">
    <property type="entry name" value="ogt"/>
    <property type="match status" value="1"/>
</dbReference>
<dbReference type="InterPro" id="IPR036388">
    <property type="entry name" value="WH-like_DNA-bd_sf"/>
</dbReference>
<dbReference type="GO" id="GO:0032259">
    <property type="term" value="P:methylation"/>
    <property type="evidence" value="ECO:0007669"/>
    <property type="project" value="UniProtKB-KW"/>
</dbReference>
<dbReference type="GO" id="GO:0003727">
    <property type="term" value="F:single-stranded RNA binding"/>
    <property type="evidence" value="ECO:0007669"/>
    <property type="project" value="TreeGrafter"/>
</dbReference>
<keyword evidence="5 9" id="KW-0255">Endonuclease</keyword>
<dbReference type="Pfam" id="PF04493">
    <property type="entry name" value="Endonuclease_5"/>
    <property type="match status" value="1"/>
</dbReference>
<sequence>MNYTHINLYDYFYSLVKQIPEGYITTYGELAKALGDIRAARAVGYMLSINEDPDRIPCYKVVHTDRRMGKYALGVEEKARRLRKDGIIISNGMVENFNERFFSDFKTDYPLAKLQEEQEKIASMADFAGDRDEENYAAIDVSYEGRTGYGALVYYNSGEYMVKNLEMKVNFPYIPGYLGYRESPFIEKLSVNVDGLLLIDANGLLHPRKCGLATFAGVVLGRATIGVAKSLLMGKIDDTGYVVYNNEKLGYAINKHTIVSPGNMISLESSIKKIKLLGKNKYPAILKMVHNETVAMRKRRLPS</sequence>
<evidence type="ECO:0000256" key="6">
    <source>
        <dbReference type="ARBA" id="ARBA00022763"/>
    </source>
</evidence>
<dbReference type="InterPro" id="IPR036217">
    <property type="entry name" value="MethylDNA_cys_MeTrfase_DNAb"/>
</dbReference>
<evidence type="ECO:0000259" key="8">
    <source>
        <dbReference type="Pfam" id="PF01035"/>
    </source>
</evidence>
<dbReference type="Gene3D" id="3.30.2170.10">
    <property type="entry name" value="archaeoglobus fulgidus dsm 4304 superfamily"/>
    <property type="match status" value="1"/>
</dbReference>
<dbReference type="STRING" id="74969.FAD_0403"/>
<evidence type="ECO:0000256" key="2">
    <source>
        <dbReference type="ARBA" id="ARBA00004496"/>
    </source>
</evidence>
<evidence type="ECO:0000313" key="11">
    <source>
        <dbReference type="Proteomes" id="UP000192050"/>
    </source>
</evidence>
<dbReference type="CDD" id="cd06559">
    <property type="entry name" value="Endonuclease_V"/>
    <property type="match status" value="1"/>
</dbReference>
<comment type="subcellular location">
    <subcellularLocation>
        <location evidence="2">Cytoplasm</location>
    </subcellularLocation>
</comment>
<keyword evidence="6" id="KW-0227">DNA damage</keyword>
<dbReference type="InterPro" id="IPR014048">
    <property type="entry name" value="MethylDNA_cys_MeTrfase_DNA-bd"/>
</dbReference>
<reference evidence="10 12" key="2">
    <citation type="submission" date="2020-05" db="EMBL/GenBank/DDBJ databases">
        <authorList>
            <person name="Zhang R."/>
        </authorList>
    </citation>
    <scope>NUCLEOTIDE SEQUENCE [LARGE SCALE GENOMIC DNA]</scope>
    <source>
        <strain evidence="10 12">DSM 28986</strain>
    </source>
</reference>
<organism evidence="9 11">
    <name type="scientific">Ferroplasma acidiphilum</name>
    <dbReference type="NCBI Taxonomy" id="74969"/>
    <lineage>
        <taxon>Archaea</taxon>
        <taxon>Methanobacteriati</taxon>
        <taxon>Thermoplasmatota</taxon>
        <taxon>Thermoplasmata</taxon>
        <taxon>Thermoplasmatales</taxon>
        <taxon>Ferroplasmaceae</taxon>
        <taxon>Ferroplasma</taxon>
    </lineage>
</organism>
<keyword evidence="11" id="KW-1185">Reference proteome</keyword>
<evidence type="ECO:0000313" key="12">
    <source>
        <dbReference type="Proteomes" id="UP000546917"/>
    </source>
</evidence>
<dbReference type="GO" id="GO:0043737">
    <property type="term" value="F:deoxyribonuclease V activity"/>
    <property type="evidence" value="ECO:0007669"/>
    <property type="project" value="UniProtKB-EC"/>
</dbReference>
<dbReference type="CDD" id="cd06445">
    <property type="entry name" value="ATase"/>
    <property type="match status" value="1"/>
</dbReference>
<keyword evidence="9" id="KW-0489">Methyltransferase</keyword>
<evidence type="ECO:0000313" key="9">
    <source>
        <dbReference type="EMBL" id="ARD84322.1"/>
    </source>
</evidence>
<keyword evidence="9" id="KW-0808">Transferase</keyword>
<dbReference type="PANTHER" id="PTHR28511:SF1">
    <property type="entry name" value="ENDONUCLEASE V"/>
    <property type="match status" value="1"/>
</dbReference>
<dbReference type="InterPro" id="IPR007581">
    <property type="entry name" value="Endonuclease-V"/>
</dbReference>
<evidence type="ECO:0000256" key="1">
    <source>
        <dbReference type="ARBA" id="ARBA00001835"/>
    </source>
</evidence>
<evidence type="ECO:0000256" key="5">
    <source>
        <dbReference type="ARBA" id="ARBA00022759"/>
    </source>
</evidence>
<dbReference type="GO" id="GO:0016891">
    <property type="term" value="F:RNA endonuclease activity producing 5'-phosphomonoesters, hydrolytic mechanism"/>
    <property type="evidence" value="ECO:0007669"/>
    <property type="project" value="TreeGrafter"/>
</dbReference>
<keyword evidence="4" id="KW-0540">Nuclease</keyword>
<dbReference type="GO" id="GO:0006281">
    <property type="term" value="P:DNA repair"/>
    <property type="evidence" value="ECO:0007669"/>
    <property type="project" value="InterPro"/>
</dbReference>
<reference evidence="9 11" key="1">
    <citation type="submission" date="2011-10" db="EMBL/GenBank/DDBJ databases">
        <title>Metabolic and evolutionary patterns in the extreme acidophile Ferroplasma acidiphilum.</title>
        <authorList>
            <person name="Golyshina O.V."/>
            <person name="Kozyavkin S.A."/>
            <person name="Tatusov R.L."/>
            <person name="Slesarev A.I."/>
            <person name="Golyshin P.N."/>
        </authorList>
    </citation>
    <scope>NUCLEOTIDE SEQUENCE [LARGE SCALE GENOMIC DNA]</scope>
    <source>
        <strain evidence="9">Berkeley</strain>
        <strain evidence="11">Y</strain>
    </source>
</reference>
<dbReference type="EC" id="2.1.1.63" evidence="10"/>
<dbReference type="Pfam" id="PF01035">
    <property type="entry name" value="DNA_binding_1"/>
    <property type="match status" value="1"/>
</dbReference>
<gene>
    <name evidence="9" type="ORF">FAD_0403</name>
    <name evidence="10" type="ORF">HLB00_05050</name>
</gene>
<accession>A0A1V0N2F0</accession>
<dbReference type="Proteomes" id="UP000546917">
    <property type="component" value="Unassembled WGS sequence"/>
</dbReference>
<dbReference type="KEGG" id="fai:FAD_0403"/>
<feature type="domain" description="Methylated-DNA-[protein]-cysteine S-methyltransferase DNA binding" evidence="8">
    <location>
        <begin position="11"/>
        <end position="86"/>
    </location>
</feature>
<dbReference type="AlphaFoldDB" id="A0A1V0N2F0"/>
<comment type="catalytic activity">
    <reaction evidence="1">
        <text>Endonucleolytic cleavage at apurinic or apyrimidinic sites to products with a 5'-phosphate.</text>
        <dbReference type="EC" id="3.1.21.7"/>
    </reaction>
</comment>
<protein>
    <submittedName>
        <fullName evidence="10">Methylated-DNA--[protein]-cysteine S-methyltransferase</fullName>
        <ecNumber evidence="10">2.1.1.63</ecNumber>
    </submittedName>
    <submittedName>
        <fullName evidence="9">O6-methylguanine-DNA methyltransferase/endonuclease V</fullName>
    </submittedName>
</protein>
<dbReference type="Gene3D" id="1.10.10.10">
    <property type="entry name" value="Winged helix-like DNA-binding domain superfamily/Winged helix DNA-binding domain"/>
    <property type="match status" value="1"/>
</dbReference>
<dbReference type="EMBL" id="JABGBP010000171">
    <property type="protein sequence ID" value="NOL60203.1"/>
    <property type="molecule type" value="Genomic_DNA"/>
</dbReference>
<keyword evidence="3" id="KW-0963">Cytoplasm</keyword>
<dbReference type="GO" id="GO:0003908">
    <property type="term" value="F:methylated-DNA-[protein]-cysteine S-methyltransferase activity"/>
    <property type="evidence" value="ECO:0007669"/>
    <property type="project" value="UniProtKB-EC"/>
</dbReference>
<dbReference type="GeneID" id="84218914"/>
<dbReference type="SUPFAM" id="SSF46767">
    <property type="entry name" value="Methylated DNA-protein cysteine methyltransferase, C-terminal domain"/>
    <property type="match status" value="1"/>
</dbReference>
<evidence type="ECO:0000256" key="7">
    <source>
        <dbReference type="ARBA" id="ARBA00022801"/>
    </source>
</evidence>
<proteinExistence type="predicted"/>
<dbReference type="RefSeq" id="WP_081141572.1">
    <property type="nucleotide sequence ID" value="NZ_CP015363.1"/>
</dbReference>
<evidence type="ECO:0000256" key="4">
    <source>
        <dbReference type="ARBA" id="ARBA00022722"/>
    </source>
</evidence>
<dbReference type="EMBL" id="CP015363">
    <property type="protein sequence ID" value="ARD84322.1"/>
    <property type="molecule type" value="Genomic_DNA"/>
</dbReference>
<dbReference type="PANTHER" id="PTHR28511">
    <property type="entry name" value="ENDONUCLEASE V"/>
    <property type="match status" value="1"/>
</dbReference>
<keyword evidence="7" id="KW-0378">Hydrolase</keyword>